<feature type="compositionally biased region" description="Basic and acidic residues" evidence="3">
    <location>
        <begin position="542"/>
        <end position="559"/>
    </location>
</feature>
<accession>A0A978UK01</accession>
<evidence type="ECO:0000259" key="4">
    <source>
        <dbReference type="PROSITE" id="PS50014"/>
    </source>
</evidence>
<dbReference type="InterPro" id="IPR051831">
    <property type="entry name" value="Bromodomain_contain_prot"/>
</dbReference>
<evidence type="ECO:0000313" key="5">
    <source>
        <dbReference type="EMBL" id="KAH7515132.1"/>
    </source>
</evidence>
<organism evidence="5 6">
    <name type="scientific">Ziziphus jujuba var. spinosa</name>
    <dbReference type="NCBI Taxonomy" id="714518"/>
    <lineage>
        <taxon>Eukaryota</taxon>
        <taxon>Viridiplantae</taxon>
        <taxon>Streptophyta</taxon>
        <taxon>Embryophyta</taxon>
        <taxon>Tracheophyta</taxon>
        <taxon>Spermatophyta</taxon>
        <taxon>Magnoliopsida</taxon>
        <taxon>eudicotyledons</taxon>
        <taxon>Gunneridae</taxon>
        <taxon>Pentapetalae</taxon>
        <taxon>rosids</taxon>
        <taxon>fabids</taxon>
        <taxon>Rosales</taxon>
        <taxon>Rhamnaceae</taxon>
        <taxon>Paliureae</taxon>
        <taxon>Ziziphus</taxon>
    </lineage>
</organism>
<evidence type="ECO:0000256" key="2">
    <source>
        <dbReference type="PROSITE-ProRule" id="PRU00035"/>
    </source>
</evidence>
<feature type="region of interest" description="Disordered" evidence="3">
    <location>
        <begin position="236"/>
        <end position="266"/>
    </location>
</feature>
<dbReference type="Pfam" id="PF00439">
    <property type="entry name" value="Bromodomain"/>
    <property type="match status" value="1"/>
</dbReference>
<dbReference type="PANTHER" id="PTHR22881:SF26">
    <property type="entry name" value="BROMODOMAIN CONTAINING PROTEIN, EXPRESSED"/>
    <property type="match status" value="1"/>
</dbReference>
<name>A0A978UK01_ZIZJJ</name>
<feature type="compositionally biased region" description="Polar residues" evidence="3">
    <location>
        <begin position="245"/>
        <end position="266"/>
    </location>
</feature>
<dbReference type="PROSITE" id="PS50014">
    <property type="entry name" value="BROMODOMAIN_2"/>
    <property type="match status" value="1"/>
</dbReference>
<dbReference type="AlphaFoldDB" id="A0A978UK01"/>
<proteinExistence type="predicted"/>
<feature type="domain" description="Bromo" evidence="4">
    <location>
        <begin position="134"/>
        <end position="204"/>
    </location>
</feature>
<gene>
    <name evidence="5" type="ORF">FEM48_Zijuj11G0163500</name>
</gene>
<dbReference type="PRINTS" id="PR00503">
    <property type="entry name" value="BROMODOMAIN"/>
</dbReference>
<feature type="region of interest" description="Disordered" evidence="3">
    <location>
        <begin position="539"/>
        <end position="565"/>
    </location>
</feature>
<dbReference type="Gene3D" id="1.20.920.10">
    <property type="entry name" value="Bromodomain-like"/>
    <property type="match status" value="1"/>
</dbReference>
<feature type="compositionally biased region" description="Basic and acidic residues" evidence="3">
    <location>
        <begin position="73"/>
        <end position="91"/>
    </location>
</feature>
<evidence type="ECO:0000256" key="3">
    <source>
        <dbReference type="SAM" id="MobiDB-lite"/>
    </source>
</evidence>
<sequence>MGFVVVVDIVHRKVEKTKREGQRRSPRISALDAWKMAPRSRPVDITLPCKQEMEGNFRGPASRTRSRKKPKLRPVEEVGGRKTNHGDHQTDTDQQVLQDKGQLSIPSSATWMPEKRILDLILDILQRWVNGNKPRRDTYEIFAEPVDPQEVEDYYEIIKEPMDFGTMRAKLHEGIYKNLEQFEHDVFLISKNAMHFNSSTTIYFRQARALNELTNKVLQVLKTHPENFEIEFSEMRRRSRRRLQTESNNSLSSTSPQNATKVKSSSIMIKESSNLVPRSFGSSSSTRRQFRVKHGCSDFSSGIDRGEEEILSGSIDVRCRSFEANQRYAYKPRLSFLNEDESIVSTVLSSSKQLEFVSQPDIGYRESLMLFVKDLGPTALMIAKRKLLGLFKGQFSTACTGIQWGHSILDTMNITSKSQICLDHVAEHHTVTRNTIHRTDSSDADEGEKAYMGRKIGLSDAMVQVQSGSEKNKAHDTIGEKVHTMNVMTIPGVCGSEKVHPNQSNGIQLSTFSLFAHAAVFNSSIAGYKSTDNMSTMILDPSKLDDQSRSLESPSEHSHSNLSGPKLKLHDLSSFYHDNGVNPSSEGSQTLTSDQWKSPTPKFIFDLPYLRARLDQKISSEHDSFLKQDSGMEIPFFNKMSNPRASFLTHGVELNAQPYGDDQLQSSLDIHHRNLALQL</sequence>
<dbReference type="InterPro" id="IPR036427">
    <property type="entry name" value="Bromodomain-like_sf"/>
</dbReference>
<dbReference type="InterPro" id="IPR001487">
    <property type="entry name" value="Bromodomain"/>
</dbReference>
<protein>
    <recommendedName>
        <fullName evidence="4">Bromo domain-containing protein</fullName>
    </recommendedName>
</protein>
<dbReference type="SUPFAM" id="SSF47370">
    <property type="entry name" value="Bromodomain"/>
    <property type="match status" value="1"/>
</dbReference>
<dbReference type="CDD" id="cd04369">
    <property type="entry name" value="Bromodomain"/>
    <property type="match status" value="1"/>
</dbReference>
<feature type="region of interest" description="Disordered" evidence="3">
    <location>
        <begin position="48"/>
        <end position="98"/>
    </location>
</feature>
<dbReference type="SMART" id="SM00297">
    <property type="entry name" value="BROMO"/>
    <property type="match status" value="1"/>
</dbReference>
<dbReference type="PANTHER" id="PTHR22881">
    <property type="entry name" value="BROMODOMAIN CONTAINING PROTEIN"/>
    <property type="match status" value="1"/>
</dbReference>
<dbReference type="EMBL" id="JAEACU010000011">
    <property type="protein sequence ID" value="KAH7515132.1"/>
    <property type="molecule type" value="Genomic_DNA"/>
</dbReference>
<keyword evidence="1 2" id="KW-0103">Bromodomain</keyword>
<evidence type="ECO:0000256" key="1">
    <source>
        <dbReference type="ARBA" id="ARBA00023117"/>
    </source>
</evidence>
<dbReference type="Proteomes" id="UP000813462">
    <property type="component" value="Unassembled WGS sequence"/>
</dbReference>
<comment type="caution">
    <text evidence="5">The sequence shown here is derived from an EMBL/GenBank/DDBJ whole genome shotgun (WGS) entry which is preliminary data.</text>
</comment>
<reference evidence="5" key="1">
    <citation type="journal article" date="2021" name="Front. Plant Sci.">
        <title>Chromosome-Scale Genome Assembly for Chinese Sour Jujube and Insights Into Its Genome Evolution and Domestication Signature.</title>
        <authorList>
            <person name="Shen L.-Y."/>
            <person name="Luo H."/>
            <person name="Wang X.-L."/>
            <person name="Wang X.-M."/>
            <person name="Qiu X.-J."/>
            <person name="Liu H."/>
            <person name="Zhou S.-S."/>
            <person name="Jia K.-H."/>
            <person name="Nie S."/>
            <person name="Bao Y.-T."/>
            <person name="Zhang R.-G."/>
            <person name="Yun Q.-Z."/>
            <person name="Chai Y.-H."/>
            <person name="Lu J.-Y."/>
            <person name="Li Y."/>
            <person name="Zhao S.-W."/>
            <person name="Mao J.-F."/>
            <person name="Jia S.-G."/>
            <person name="Mao Y.-M."/>
        </authorList>
    </citation>
    <scope>NUCLEOTIDE SEQUENCE</scope>
    <source>
        <strain evidence="5">AT0</strain>
        <tissue evidence="5">Leaf</tissue>
    </source>
</reference>
<evidence type="ECO:0000313" key="6">
    <source>
        <dbReference type="Proteomes" id="UP000813462"/>
    </source>
</evidence>